<dbReference type="GO" id="GO:0005634">
    <property type="term" value="C:nucleus"/>
    <property type="evidence" value="ECO:0007669"/>
    <property type="project" value="TreeGrafter"/>
</dbReference>
<feature type="compositionally biased region" description="Basic and acidic residues" evidence="6">
    <location>
        <begin position="1"/>
        <end position="11"/>
    </location>
</feature>
<keyword evidence="2" id="KW-0805">Transcription regulation</keyword>
<keyword evidence="5" id="KW-0175">Coiled coil</keyword>
<dbReference type="GO" id="GO:0000435">
    <property type="term" value="P:positive regulation of transcription from RNA polymerase II promoter by galactose"/>
    <property type="evidence" value="ECO:0007669"/>
    <property type="project" value="TreeGrafter"/>
</dbReference>
<dbReference type="InterPro" id="IPR051127">
    <property type="entry name" value="Fungal_SecMet_Regulators"/>
</dbReference>
<dbReference type="PROSITE" id="PS50048">
    <property type="entry name" value="ZN2_CY6_FUNGAL_2"/>
    <property type="match status" value="1"/>
</dbReference>
<dbReference type="PROSITE" id="PS00463">
    <property type="entry name" value="ZN2_CY6_FUNGAL_1"/>
    <property type="match status" value="1"/>
</dbReference>
<evidence type="ECO:0000259" key="7">
    <source>
        <dbReference type="PROSITE" id="PS50048"/>
    </source>
</evidence>
<dbReference type="AlphaFoldDB" id="A0A507AL89"/>
<dbReference type="InterPro" id="IPR001138">
    <property type="entry name" value="Zn2Cys6_DnaBD"/>
</dbReference>
<dbReference type="CDD" id="cd00067">
    <property type="entry name" value="GAL4"/>
    <property type="match status" value="1"/>
</dbReference>
<dbReference type="EMBL" id="SKBQ01000093">
    <property type="protein sequence ID" value="TPX07196.1"/>
    <property type="molecule type" value="Genomic_DNA"/>
</dbReference>
<dbReference type="InParanoid" id="A0A507AL89"/>
<keyword evidence="4" id="KW-0539">Nucleus</keyword>
<organism evidence="8 9">
    <name type="scientific">Thyridium curvatum</name>
    <dbReference type="NCBI Taxonomy" id="1093900"/>
    <lineage>
        <taxon>Eukaryota</taxon>
        <taxon>Fungi</taxon>
        <taxon>Dikarya</taxon>
        <taxon>Ascomycota</taxon>
        <taxon>Pezizomycotina</taxon>
        <taxon>Sordariomycetes</taxon>
        <taxon>Sordariomycetidae</taxon>
        <taxon>Thyridiales</taxon>
        <taxon>Thyridiaceae</taxon>
        <taxon>Thyridium</taxon>
    </lineage>
</organism>
<dbReference type="GO" id="GO:0000981">
    <property type="term" value="F:DNA-binding transcription factor activity, RNA polymerase II-specific"/>
    <property type="evidence" value="ECO:0007669"/>
    <property type="project" value="InterPro"/>
</dbReference>
<keyword evidence="9" id="KW-1185">Reference proteome</keyword>
<dbReference type="SMART" id="SM00906">
    <property type="entry name" value="Fungal_trans"/>
    <property type="match status" value="1"/>
</dbReference>
<evidence type="ECO:0000256" key="6">
    <source>
        <dbReference type="SAM" id="MobiDB-lite"/>
    </source>
</evidence>
<evidence type="ECO:0000256" key="1">
    <source>
        <dbReference type="ARBA" id="ARBA00022723"/>
    </source>
</evidence>
<comment type="caution">
    <text evidence="8">The sequence shown here is derived from an EMBL/GenBank/DDBJ whole genome shotgun (WGS) entry which is preliminary data.</text>
</comment>
<evidence type="ECO:0000256" key="5">
    <source>
        <dbReference type="SAM" id="Coils"/>
    </source>
</evidence>
<gene>
    <name evidence="8" type="ORF">E0L32_010899</name>
</gene>
<dbReference type="GO" id="GO:0000978">
    <property type="term" value="F:RNA polymerase II cis-regulatory region sequence-specific DNA binding"/>
    <property type="evidence" value="ECO:0007669"/>
    <property type="project" value="TreeGrafter"/>
</dbReference>
<dbReference type="Pfam" id="PF00172">
    <property type="entry name" value="Zn_clus"/>
    <property type="match status" value="1"/>
</dbReference>
<dbReference type="InterPro" id="IPR007219">
    <property type="entry name" value="XnlR_reg_dom"/>
</dbReference>
<evidence type="ECO:0000313" key="8">
    <source>
        <dbReference type="EMBL" id="TPX07196.1"/>
    </source>
</evidence>
<dbReference type="GeneID" id="41978346"/>
<dbReference type="SMART" id="SM00066">
    <property type="entry name" value="GAL4"/>
    <property type="match status" value="1"/>
</dbReference>
<accession>A0A507AL89</accession>
<dbReference type="SUPFAM" id="SSF57701">
    <property type="entry name" value="Zn2/Cys6 DNA-binding domain"/>
    <property type="match status" value="1"/>
</dbReference>
<sequence length="763" mass="84817">MTESGLDRIHSSDGQASDPAVPIRRPRKQVSRACDWCRTRRIRCDNGQPCKACLRRHAECTREGVGPDEPRTLPQALREVDRLKSRIEELEHELLARQNLSQSQTSQLFALQTPGHSSTGSASTGLDCLAVSPRSSSALRSAETSTLASPLVTRPHWEGIHIAAARSNQASYYGPSSVFYFVSRIGDYLAKSLQQPFADRNMQPRGASRNMNLSTALEQDSGDADSLSGARPGTSLSRGQEEAFLRLFWEGYHCLMPIIDETEFRRHYASLWQPARQCRKPSALVDIVLALCLQYGHSFIPPDARSSGVIASLTGDATLAGRWHYRRAQSLITSDLESPSITTVQCYIFMSIYLCCATFHNSCHIIIGQAVRTAQIVGLHLEPPSSLPSGERELRKRIWWMLWTMDAKTSAKLGRPFVIDWAQVTVKQPLDDLATASFNGARLGSYGGSLTWLSYSLHLQKLFISMVDIHDCLFVSLGEAMQRKGLQSLYHDPEALESCAVIFATRIPTLTRSWKENVPAALKTPRRAGGEPMSTDRSAADLDELVPAWLSRQRLCLELMYHNVVINLTRTFITFYKHPSTYTPLTERLAATCVDHAIAFTLLMHQALTETDVMGGWSEYFSLQWNAAVTLVGFAMAYPLHQATPRVRQAVPKAIATFDIFGQNFNVSADAATITRDLTSKADLLASQLVGGIEIGGPTDDGESATLELSVNQNNLVRHDPGQQADDVQFSQFMDWAMSVDSYNSYDDLFNVGDKTEQWMLRN</sequence>
<evidence type="ECO:0000256" key="3">
    <source>
        <dbReference type="ARBA" id="ARBA00023163"/>
    </source>
</evidence>
<keyword evidence="3" id="KW-0804">Transcription</keyword>
<evidence type="ECO:0000256" key="2">
    <source>
        <dbReference type="ARBA" id="ARBA00023015"/>
    </source>
</evidence>
<feature type="domain" description="Zn(2)-C6 fungal-type" evidence="7">
    <location>
        <begin position="33"/>
        <end position="62"/>
    </location>
</feature>
<dbReference type="RefSeq" id="XP_030988907.1">
    <property type="nucleotide sequence ID" value="XM_031133568.1"/>
</dbReference>
<evidence type="ECO:0000256" key="4">
    <source>
        <dbReference type="ARBA" id="ARBA00023242"/>
    </source>
</evidence>
<dbReference type="Pfam" id="PF04082">
    <property type="entry name" value="Fungal_trans"/>
    <property type="match status" value="1"/>
</dbReference>
<name>A0A507AL89_9PEZI</name>
<dbReference type="OrthoDB" id="2283488at2759"/>
<protein>
    <recommendedName>
        <fullName evidence="7">Zn(2)-C6 fungal-type domain-containing protein</fullName>
    </recommendedName>
</protein>
<dbReference type="PANTHER" id="PTHR47424">
    <property type="entry name" value="REGULATORY PROTEIN GAL4"/>
    <property type="match status" value="1"/>
</dbReference>
<dbReference type="GO" id="GO:0008270">
    <property type="term" value="F:zinc ion binding"/>
    <property type="evidence" value="ECO:0007669"/>
    <property type="project" value="InterPro"/>
</dbReference>
<dbReference type="CDD" id="cd12148">
    <property type="entry name" value="fungal_TF_MHR"/>
    <property type="match status" value="1"/>
</dbReference>
<reference evidence="8 9" key="1">
    <citation type="submission" date="2019-06" db="EMBL/GenBank/DDBJ databases">
        <title>Draft genome sequence of the filamentous fungus Phialemoniopsis curvata isolated from diesel fuel.</title>
        <authorList>
            <person name="Varaljay V.A."/>
            <person name="Lyon W.J."/>
            <person name="Crouch A.L."/>
            <person name="Drake C.E."/>
            <person name="Hollomon J.M."/>
            <person name="Nadeau L.J."/>
            <person name="Nunn H.S."/>
            <person name="Stevenson B.S."/>
            <person name="Bojanowski C.L."/>
            <person name="Crookes-Goodson W.J."/>
        </authorList>
    </citation>
    <scope>NUCLEOTIDE SEQUENCE [LARGE SCALE GENOMIC DNA]</scope>
    <source>
        <strain evidence="8 9">D216</strain>
    </source>
</reference>
<feature type="region of interest" description="Disordered" evidence="6">
    <location>
        <begin position="1"/>
        <end position="25"/>
    </location>
</feature>
<evidence type="ECO:0000313" key="9">
    <source>
        <dbReference type="Proteomes" id="UP000319257"/>
    </source>
</evidence>
<feature type="coiled-coil region" evidence="5">
    <location>
        <begin position="73"/>
        <end position="100"/>
    </location>
</feature>
<dbReference type="Gene3D" id="4.10.240.10">
    <property type="entry name" value="Zn(2)-C6 fungal-type DNA-binding domain"/>
    <property type="match status" value="1"/>
</dbReference>
<dbReference type="InterPro" id="IPR036864">
    <property type="entry name" value="Zn2-C6_fun-type_DNA-bd_sf"/>
</dbReference>
<dbReference type="Proteomes" id="UP000319257">
    <property type="component" value="Unassembled WGS sequence"/>
</dbReference>
<proteinExistence type="predicted"/>
<keyword evidence="1" id="KW-0479">Metal-binding</keyword>
<dbReference type="GO" id="GO:0006351">
    <property type="term" value="P:DNA-templated transcription"/>
    <property type="evidence" value="ECO:0007669"/>
    <property type="project" value="InterPro"/>
</dbReference>
<dbReference type="PANTHER" id="PTHR47424:SF12">
    <property type="entry name" value="TRANSCRIPTION FACTOR ASQA"/>
    <property type="match status" value="1"/>
</dbReference>